<dbReference type="InterPro" id="IPR012657">
    <property type="entry name" value="23S_rRNA-intervening_sequence"/>
</dbReference>
<gene>
    <name evidence="1" type="ORF">FHS68_001181</name>
</gene>
<evidence type="ECO:0000313" key="1">
    <source>
        <dbReference type="EMBL" id="NIJ52025.1"/>
    </source>
</evidence>
<accession>A0ABX0UKS8</accession>
<dbReference type="Gene3D" id="1.20.1440.60">
    <property type="entry name" value="23S rRNA-intervening sequence"/>
    <property type="match status" value="1"/>
</dbReference>
<name>A0ABX0UKS8_9BACT</name>
<protein>
    <submittedName>
        <fullName evidence="1">Four helix bundle protein</fullName>
    </submittedName>
</protein>
<dbReference type="PANTHER" id="PTHR38471">
    <property type="entry name" value="FOUR HELIX BUNDLE PROTEIN"/>
    <property type="match status" value="1"/>
</dbReference>
<dbReference type="RefSeq" id="WP_229211782.1">
    <property type="nucleotide sequence ID" value="NZ_JAASQJ010000001.1"/>
</dbReference>
<proteinExistence type="predicted"/>
<evidence type="ECO:0000313" key="2">
    <source>
        <dbReference type="Proteomes" id="UP001179181"/>
    </source>
</evidence>
<organism evidence="1 2">
    <name type="scientific">Dyadobacter arcticus</name>
    <dbReference type="NCBI Taxonomy" id="1078754"/>
    <lineage>
        <taxon>Bacteria</taxon>
        <taxon>Pseudomonadati</taxon>
        <taxon>Bacteroidota</taxon>
        <taxon>Cytophagia</taxon>
        <taxon>Cytophagales</taxon>
        <taxon>Spirosomataceae</taxon>
        <taxon>Dyadobacter</taxon>
    </lineage>
</organism>
<dbReference type="Proteomes" id="UP001179181">
    <property type="component" value="Unassembled WGS sequence"/>
</dbReference>
<dbReference type="Pfam" id="PF05635">
    <property type="entry name" value="23S_rRNA_IVP"/>
    <property type="match status" value="1"/>
</dbReference>
<comment type="caution">
    <text evidence="1">The sequence shown here is derived from an EMBL/GenBank/DDBJ whole genome shotgun (WGS) entry which is preliminary data.</text>
</comment>
<reference evidence="1 2" key="1">
    <citation type="submission" date="2020-03" db="EMBL/GenBank/DDBJ databases">
        <title>Genomic Encyclopedia of Type Strains, Phase IV (KMG-IV): sequencing the most valuable type-strain genomes for metagenomic binning, comparative biology and taxonomic classification.</title>
        <authorList>
            <person name="Goeker M."/>
        </authorList>
    </citation>
    <scope>NUCLEOTIDE SEQUENCE [LARGE SCALE GENOMIC DNA]</scope>
    <source>
        <strain evidence="1 2">DSM 102865</strain>
    </source>
</reference>
<sequence>MENVNTKGDFASAMRQKTKQFVLRSIKLFQALPKNEQARVIGNQFLRSSSSVGANYRAVCRSRSQKEFYAKISITIEEADESLFWLEIISESGLLPTDKLKGLMLEAEEIVRILSKARKTIS</sequence>
<dbReference type="EMBL" id="JAASQJ010000001">
    <property type="protein sequence ID" value="NIJ52025.1"/>
    <property type="molecule type" value="Genomic_DNA"/>
</dbReference>
<dbReference type="InterPro" id="IPR036583">
    <property type="entry name" value="23S_rRNA_IVS_sf"/>
</dbReference>
<dbReference type="NCBIfam" id="TIGR02436">
    <property type="entry name" value="four helix bundle protein"/>
    <property type="match status" value="1"/>
</dbReference>
<keyword evidence="2" id="KW-1185">Reference proteome</keyword>
<dbReference type="PANTHER" id="PTHR38471:SF2">
    <property type="entry name" value="FOUR HELIX BUNDLE PROTEIN"/>
    <property type="match status" value="1"/>
</dbReference>
<dbReference type="PIRSF" id="PIRSF035652">
    <property type="entry name" value="CHP02436"/>
    <property type="match status" value="1"/>
</dbReference>
<dbReference type="SUPFAM" id="SSF158446">
    <property type="entry name" value="IVS-encoded protein-like"/>
    <property type="match status" value="1"/>
</dbReference>